<dbReference type="AlphaFoldDB" id="A0A815MTK5"/>
<evidence type="ECO:0000256" key="1">
    <source>
        <dbReference type="SAM" id="SignalP"/>
    </source>
</evidence>
<dbReference type="OrthoDB" id="10446990at2759"/>
<dbReference type="EMBL" id="CAJNOR010001874">
    <property type="protein sequence ID" value="CAF1213302.1"/>
    <property type="molecule type" value="Genomic_DNA"/>
</dbReference>
<dbReference type="Proteomes" id="UP000663852">
    <property type="component" value="Unassembled WGS sequence"/>
</dbReference>
<keyword evidence="1" id="KW-0732">Signal</keyword>
<evidence type="ECO:0000313" key="4">
    <source>
        <dbReference type="Proteomes" id="UP000663828"/>
    </source>
</evidence>
<feature type="chain" id="PRO_5036228345" description="Secreted protein" evidence="1">
    <location>
        <begin position="23"/>
        <end position="133"/>
    </location>
</feature>
<comment type="caution">
    <text evidence="3">The sequence shown here is derived from an EMBL/GenBank/DDBJ whole genome shotgun (WGS) entry which is preliminary data.</text>
</comment>
<protein>
    <recommendedName>
        <fullName evidence="6">Secreted protein</fullName>
    </recommendedName>
</protein>
<evidence type="ECO:0008006" key="6">
    <source>
        <dbReference type="Google" id="ProtNLM"/>
    </source>
</evidence>
<evidence type="ECO:0000313" key="2">
    <source>
        <dbReference type="EMBL" id="CAF1213302.1"/>
    </source>
</evidence>
<feature type="signal peptide" evidence="1">
    <location>
        <begin position="1"/>
        <end position="22"/>
    </location>
</feature>
<evidence type="ECO:0000313" key="5">
    <source>
        <dbReference type="Proteomes" id="UP000663852"/>
    </source>
</evidence>
<gene>
    <name evidence="3" type="ORF">EDS130_LOCUS37608</name>
    <name evidence="2" type="ORF">XAT740_LOCUS24312</name>
</gene>
<evidence type="ECO:0000313" key="3">
    <source>
        <dbReference type="EMBL" id="CAF1422690.1"/>
    </source>
</evidence>
<dbReference type="Proteomes" id="UP000663828">
    <property type="component" value="Unassembled WGS sequence"/>
</dbReference>
<sequence>MNSSILLLFAIGLLVLVMGGQGMVCTQWVSMGTTLVFNKPGTCYGPEIHVSGNNWRLCCDRFGTRQLQVATHSVIEPLLPTSVQDRSLVKCTRWMTSTTTSRIALAENACEASLHAQFIDGSLCAMTCVISLV</sequence>
<proteinExistence type="predicted"/>
<name>A0A815MTK5_ADIRI</name>
<keyword evidence="4" id="KW-1185">Reference proteome</keyword>
<reference evidence="3" key="1">
    <citation type="submission" date="2021-02" db="EMBL/GenBank/DDBJ databases">
        <authorList>
            <person name="Nowell W R."/>
        </authorList>
    </citation>
    <scope>NUCLEOTIDE SEQUENCE</scope>
</reference>
<accession>A0A815MTK5</accession>
<dbReference type="EMBL" id="CAJNOJ010000374">
    <property type="protein sequence ID" value="CAF1422690.1"/>
    <property type="molecule type" value="Genomic_DNA"/>
</dbReference>
<organism evidence="3 5">
    <name type="scientific">Adineta ricciae</name>
    <name type="common">Rotifer</name>
    <dbReference type="NCBI Taxonomy" id="249248"/>
    <lineage>
        <taxon>Eukaryota</taxon>
        <taxon>Metazoa</taxon>
        <taxon>Spiralia</taxon>
        <taxon>Gnathifera</taxon>
        <taxon>Rotifera</taxon>
        <taxon>Eurotatoria</taxon>
        <taxon>Bdelloidea</taxon>
        <taxon>Adinetida</taxon>
        <taxon>Adinetidae</taxon>
        <taxon>Adineta</taxon>
    </lineage>
</organism>